<protein>
    <submittedName>
        <fullName evidence="2">Uncharacterized protein</fullName>
    </submittedName>
</protein>
<name>A0A5M9JU34_MONFR</name>
<evidence type="ECO:0000256" key="1">
    <source>
        <dbReference type="SAM" id="MobiDB-lite"/>
    </source>
</evidence>
<gene>
    <name evidence="2" type="ORF">EYC84_002105</name>
</gene>
<feature type="region of interest" description="Disordered" evidence="1">
    <location>
        <begin position="1"/>
        <end position="30"/>
    </location>
</feature>
<dbReference type="AlphaFoldDB" id="A0A5M9JU34"/>
<reference evidence="2 3" key="1">
    <citation type="submission" date="2019-06" db="EMBL/GenBank/DDBJ databases">
        <title>Genome Sequence of the Brown Rot Fungal Pathogen Monilinia fructicola.</title>
        <authorList>
            <person name="De Miccolis Angelini R.M."/>
            <person name="Landi L."/>
            <person name="Abate D."/>
            <person name="Pollastro S."/>
            <person name="Romanazzi G."/>
            <person name="Faretra F."/>
        </authorList>
    </citation>
    <scope>NUCLEOTIDE SEQUENCE [LARGE SCALE GENOMIC DNA]</scope>
    <source>
        <strain evidence="2 3">Mfrc123</strain>
    </source>
</reference>
<proteinExistence type="predicted"/>
<comment type="caution">
    <text evidence="2">The sequence shown here is derived from an EMBL/GenBank/DDBJ whole genome shotgun (WGS) entry which is preliminary data.</text>
</comment>
<sequence>MGNSQSKPVSPRTKAVAPEIIPSPRLSEKLATDQNFPSAVDHSQNVLRPTKIASMRLNDTIFGPEIITSNVVSANYQSDDKTKDNNQNVQTEKLEELEDWVHVMPFSQKRDIQLEANSIKLGSPIQFPENSRLFHGRRRERKGAVRRNLIQRRQTRKFKSQLQLEEEESGYEFMSPFTLMNDRGHASRMKSEIDSRTRF</sequence>
<dbReference type="Proteomes" id="UP000322873">
    <property type="component" value="Unassembled WGS sequence"/>
</dbReference>
<evidence type="ECO:0000313" key="2">
    <source>
        <dbReference type="EMBL" id="KAA8572197.1"/>
    </source>
</evidence>
<keyword evidence="3" id="KW-1185">Reference proteome</keyword>
<accession>A0A5M9JU34</accession>
<organism evidence="2 3">
    <name type="scientific">Monilinia fructicola</name>
    <name type="common">Brown rot fungus</name>
    <name type="synonym">Ciboria fructicola</name>
    <dbReference type="NCBI Taxonomy" id="38448"/>
    <lineage>
        <taxon>Eukaryota</taxon>
        <taxon>Fungi</taxon>
        <taxon>Dikarya</taxon>
        <taxon>Ascomycota</taxon>
        <taxon>Pezizomycotina</taxon>
        <taxon>Leotiomycetes</taxon>
        <taxon>Helotiales</taxon>
        <taxon>Sclerotiniaceae</taxon>
        <taxon>Monilinia</taxon>
    </lineage>
</organism>
<dbReference type="EMBL" id="VICG01000005">
    <property type="protein sequence ID" value="KAA8572197.1"/>
    <property type="molecule type" value="Genomic_DNA"/>
</dbReference>
<evidence type="ECO:0000313" key="3">
    <source>
        <dbReference type="Proteomes" id="UP000322873"/>
    </source>
</evidence>